<reference evidence="2" key="2">
    <citation type="submission" date="2023-06" db="EMBL/GenBank/DDBJ databases">
        <authorList>
            <consortium name="Lawrence Berkeley National Laboratory"/>
            <person name="Haridas S."/>
            <person name="Hensen N."/>
            <person name="Bonometti L."/>
            <person name="Westerberg I."/>
            <person name="Brannstrom I.O."/>
            <person name="Guillou S."/>
            <person name="Cros-Aarteil S."/>
            <person name="Calhoun S."/>
            <person name="Kuo A."/>
            <person name="Mondo S."/>
            <person name="Pangilinan J."/>
            <person name="Riley R."/>
            <person name="Labutti K."/>
            <person name="Andreopoulos B."/>
            <person name="Lipzen A."/>
            <person name="Chen C."/>
            <person name="Yanf M."/>
            <person name="Daum C."/>
            <person name="Ng V."/>
            <person name="Clum A."/>
            <person name="Steindorff A."/>
            <person name="Ohm R."/>
            <person name="Martin F."/>
            <person name="Silar P."/>
            <person name="Natvig D."/>
            <person name="Lalanne C."/>
            <person name="Gautier V."/>
            <person name="Ament-Velasquez S.L."/>
            <person name="Kruys A."/>
            <person name="Hutchinson M.I."/>
            <person name="Powell A.J."/>
            <person name="Barry K."/>
            <person name="Miller A.N."/>
            <person name="Grigoriev I.V."/>
            <person name="Debuchy R."/>
            <person name="Gladieux P."/>
            <person name="Thoren M.H."/>
            <person name="Johannesson H."/>
        </authorList>
    </citation>
    <scope>NUCLEOTIDE SEQUENCE</scope>
    <source>
        <strain evidence="2">SMH4131-1</strain>
    </source>
</reference>
<comment type="caution">
    <text evidence="2">The sequence shown here is derived from an EMBL/GenBank/DDBJ whole genome shotgun (WGS) entry which is preliminary data.</text>
</comment>
<feature type="compositionally biased region" description="Polar residues" evidence="1">
    <location>
        <begin position="45"/>
        <end position="56"/>
    </location>
</feature>
<evidence type="ECO:0000313" key="3">
    <source>
        <dbReference type="Proteomes" id="UP001286456"/>
    </source>
</evidence>
<evidence type="ECO:0000313" key="2">
    <source>
        <dbReference type="EMBL" id="KAK3337080.1"/>
    </source>
</evidence>
<feature type="compositionally biased region" description="Polar residues" evidence="1">
    <location>
        <begin position="256"/>
        <end position="268"/>
    </location>
</feature>
<dbReference type="AlphaFoldDB" id="A0AAE0J5S9"/>
<gene>
    <name evidence="2" type="ORF">B0T19DRAFT_59863</name>
</gene>
<organism evidence="2 3">
    <name type="scientific">Cercophora scortea</name>
    <dbReference type="NCBI Taxonomy" id="314031"/>
    <lineage>
        <taxon>Eukaryota</taxon>
        <taxon>Fungi</taxon>
        <taxon>Dikarya</taxon>
        <taxon>Ascomycota</taxon>
        <taxon>Pezizomycotina</taxon>
        <taxon>Sordariomycetes</taxon>
        <taxon>Sordariomycetidae</taxon>
        <taxon>Sordariales</taxon>
        <taxon>Lasiosphaeriaceae</taxon>
        <taxon>Cercophora</taxon>
    </lineage>
</organism>
<dbReference type="Proteomes" id="UP001286456">
    <property type="component" value="Unassembled WGS sequence"/>
</dbReference>
<proteinExistence type="predicted"/>
<evidence type="ECO:0000256" key="1">
    <source>
        <dbReference type="SAM" id="MobiDB-lite"/>
    </source>
</evidence>
<feature type="region of interest" description="Disordered" evidence="1">
    <location>
        <begin position="43"/>
        <end position="110"/>
    </location>
</feature>
<feature type="compositionally biased region" description="Polar residues" evidence="1">
    <location>
        <begin position="93"/>
        <end position="103"/>
    </location>
</feature>
<protein>
    <submittedName>
        <fullName evidence="2">Uncharacterized protein</fullName>
    </submittedName>
</protein>
<feature type="region of interest" description="Disordered" evidence="1">
    <location>
        <begin position="136"/>
        <end position="268"/>
    </location>
</feature>
<feature type="compositionally biased region" description="Basic and acidic residues" evidence="1">
    <location>
        <begin position="157"/>
        <end position="168"/>
    </location>
</feature>
<dbReference type="EMBL" id="JAUEPO010000001">
    <property type="protein sequence ID" value="KAK3337080.1"/>
    <property type="molecule type" value="Genomic_DNA"/>
</dbReference>
<name>A0AAE0J5S9_9PEZI</name>
<keyword evidence="3" id="KW-1185">Reference proteome</keyword>
<reference evidence="2" key="1">
    <citation type="journal article" date="2023" name="Mol. Phylogenet. Evol.">
        <title>Genome-scale phylogeny and comparative genomics of the fungal order Sordariales.</title>
        <authorList>
            <person name="Hensen N."/>
            <person name="Bonometti L."/>
            <person name="Westerberg I."/>
            <person name="Brannstrom I.O."/>
            <person name="Guillou S."/>
            <person name="Cros-Aarteil S."/>
            <person name="Calhoun S."/>
            <person name="Haridas S."/>
            <person name="Kuo A."/>
            <person name="Mondo S."/>
            <person name="Pangilinan J."/>
            <person name="Riley R."/>
            <person name="LaButti K."/>
            <person name="Andreopoulos B."/>
            <person name="Lipzen A."/>
            <person name="Chen C."/>
            <person name="Yan M."/>
            <person name="Daum C."/>
            <person name="Ng V."/>
            <person name="Clum A."/>
            <person name="Steindorff A."/>
            <person name="Ohm R.A."/>
            <person name="Martin F."/>
            <person name="Silar P."/>
            <person name="Natvig D.O."/>
            <person name="Lalanne C."/>
            <person name="Gautier V."/>
            <person name="Ament-Velasquez S.L."/>
            <person name="Kruys A."/>
            <person name="Hutchinson M.I."/>
            <person name="Powell A.J."/>
            <person name="Barry K."/>
            <person name="Miller A.N."/>
            <person name="Grigoriev I.V."/>
            <person name="Debuchy R."/>
            <person name="Gladieux P."/>
            <person name="Hiltunen Thoren M."/>
            <person name="Johannesson H."/>
        </authorList>
    </citation>
    <scope>NUCLEOTIDE SEQUENCE</scope>
    <source>
        <strain evidence="2">SMH4131-1</strain>
    </source>
</reference>
<feature type="compositionally biased region" description="Low complexity" evidence="1">
    <location>
        <begin position="205"/>
        <end position="225"/>
    </location>
</feature>
<sequence>MPIRNPFARRPGVIITQDENVRPDSSAGNADVAHPGFERVDTVGSKASSALSITSRKSQDTGEYKMSVVNDSGVYLPPSPVEREPAWPKRYLSRTSSDTNRSAAGSGEIEHFSISRESFDSYRRSFDICARSPIVATSDPARQSLDSARYSRIPRSSMHERRFEREPPTPEEGFEDVGLNDDNNNNAKNQPPKKRSFFSKFGSEAAAPDHPAATTATANSSSSQTMSRFLIPGRKRGISGQGAELGAMPIAVDRPSTANSLQEQQVEA</sequence>
<accession>A0AAE0J5S9</accession>